<dbReference type="SUPFAM" id="SSF53218">
    <property type="entry name" value="Molybdenum cofactor biosynthesis proteins"/>
    <property type="match status" value="2"/>
</dbReference>
<reference evidence="6 7" key="1">
    <citation type="submission" date="2019-08" db="EMBL/GenBank/DDBJ databases">
        <authorList>
            <person name="Alioto T."/>
            <person name="Alioto T."/>
            <person name="Gomez Garrido J."/>
        </authorList>
    </citation>
    <scope>NUCLEOTIDE SEQUENCE [LARGE SCALE GENOMIC DNA]</scope>
</reference>
<dbReference type="SUPFAM" id="SSF63867">
    <property type="entry name" value="MoeA C-terminal domain-like"/>
    <property type="match status" value="1"/>
</dbReference>
<dbReference type="AlphaFoldDB" id="A0A5E4M0F6"/>
<gene>
    <name evidence="6" type="ORF">CINCED_3A010848</name>
</gene>
<dbReference type="InterPro" id="IPR038987">
    <property type="entry name" value="MoeA-like"/>
</dbReference>
<dbReference type="PANTHER" id="PTHR10192">
    <property type="entry name" value="MOLYBDOPTERIN BIOSYNTHESIS PROTEIN"/>
    <property type="match status" value="1"/>
</dbReference>
<dbReference type="Gene3D" id="3.40.980.10">
    <property type="entry name" value="MoaB/Mog-like domain"/>
    <property type="match status" value="2"/>
</dbReference>
<dbReference type="PROSITE" id="PS01078">
    <property type="entry name" value="MOCF_BIOSYNTHESIS_1"/>
    <property type="match status" value="1"/>
</dbReference>
<dbReference type="InterPro" id="IPR036425">
    <property type="entry name" value="MoaB/Mog-like_dom_sf"/>
</dbReference>
<evidence type="ECO:0000256" key="3">
    <source>
        <dbReference type="ARBA" id="ARBA00008339"/>
    </source>
</evidence>
<dbReference type="Gene3D" id="2.40.340.10">
    <property type="entry name" value="MoeA, C-terminal, domain IV"/>
    <property type="match status" value="1"/>
</dbReference>
<dbReference type="Gene3D" id="3.90.105.10">
    <property type="entry name" value="Molybdopterin biosynthesis moea protein, domain 2"/>
    <property type="match status" value="1"/>
</dbReference>
<dbReference type="InterPro" id="IPR001453">
    <property type="entry name" value="MoaB/Mog_dom"/>
</dbReference>
<dbReference type="Proteomes" id="UP000325440">
    <property type="component" value="Unassembled WGS sequence"/>
</dbReference>
<dbReference type="GO" id="GO:0005829">
    <property type="term" value="C:cytosol"/>
    <property type="evidence" value="ECO:0007669"/>
    <property type="project" value="TreeGrafter"/>
</dbReference>
<dbReference type="SMART" id="SM00852">
    <property type="entry name" value="MoCF_biosynth"/>
    <property type="match status" value="2"/>
</dbReference>
<dbReference type="OrthoDB" id="4349954at2759"/>
<evidence type="ECO:0000313" key="7">
    <source>
        <dbReference type="Proteomes" id="UP000325440"/>
    </source>
</evidence>
<dbReference type="NCBIfam" id="TIGR00177">
    <property type="entry name" value="molyb_syn"/>
    <property type="match status" value="1"/>
</dbReference>
<comment type="similarity">
    <text evidence="3">In the C-terminal section; belongs to the MoeA family.</text>
</comment>
<keyword evidence="4" id="KW-0501">Molybdenum cofactor biosynthesis</keyword>
<dbReference type="PANTHER" id="PTHR10192:SF5">
    <property type="entry name" value="GEPHYRIN"/>
    <property type="match status" value="1"/>
</dbReference>
<name>A0A5E4M0F6_9HEMI</name>
<evidence type="ECO:0000256" key="2">
    <source>
        <dbReference type="ARBA" id="ARBA00007589"/>
    </source>
</evidence>
<evidence type="ECO:0000259" key="5">
    <source>
        <dbReference type="SMART" id="SM00852"/>
    </source>
</evidence>
<dbReference type="SUPFAM" id="SSF63882">
    <property type="entry name" value="MoeA N-terminal region -like"/>
    <property type="match status" value="1"/>
</dbReference>
<evidence type="ECO:0000256" key="1">
    <source>
        <dbReference type="ARBA" id="ARBA00005046"/>
    </source>
</evidence>
<dbReference type="Pfam" id="PF03453">
    <property type="entry name" value="MoeA_N"/>
    <property type="match status" value="1"/>
</dbReference>
<protein>
    <submittedName>
        <fullName evidence="6">MoaB/Mog domain,MoeA, C-terminal, domain IV,Molybdenum cofactor biosynthesis, conserved site,MoeA</fullName>
    </submittedName>
</protein>
<dbReference type="InterPro" id="IPR036688">
    <property type="entry name" value="MoeA_C_domain_IV_sf"/>
</dbReference>
<organism evidence="6 7">
    <name type="scientific">Cinara cedri</name>
    <dbReference type="NCBI Taxonomy" id="506608"/>
    <lineage>
        <taxon>Eukaryota</taxon>
        <taxon>Metazoa</taxon>
        <taxon>Ecdysozoa</taxon>
        <taxon>Arthropoda</taxon>
        <taxon>Hexapoda</taxon>
        <taxon>Insecta</taxon>
        <taxon>Pterygota</taxon>
        <taxon>Neoptera</taxon>
        <taxon>Paraneoptera</taxon>
        <taxon>Hemiptera</taxon>
        <taxon>Sternorrhyncha</taxon>
        <taxon>Aphidomorpha</taxon>
        <taxon>Aphidoidea</taxon>
        <taxon>Aphididae</taxon>
        <taxon>Lachninae</taxon>
        <taxon>Cinara</taxon>
    </lineage>
</organism>
<accession>A0A5E4M0F6</accession>
<keyword evidence="7" id="KW-1185">Reference proteome</keyword>
<dbReference type="Gene3D" id="2.170.190.11">
    <property type="entry name" value="Molybdopterin biosynthesis moea protein, domain 3"/>
    <property type="match status" value="1"/>
</dbReference>
<dbReference type="GO" id="GO:0098970">
    <property type="term" value="P:postsynaptic neurotransmitter receptor diffusion trapping"/>
    <property type="evidence" value="ECO:0007669"/>
    <property type="project" value="TreeGrafter"/>
</dbReference>
<dbReference type="Pfam" id="PF03454">
    <property type="entry name" value="MoeA_C"/>
    <property type="match status" value="1"/>
</dbReference>
<dbReference type="CDD" id="cd00886">
    <property type="entry name" value="MogA_MoaB"/>
    <property type="match status" value="1"/>
</dbReference>
<dbReference type="InterPro" id="IPR008284">
    <property type="entry name" value="MoCF_biosynth_CS"/>
</dbReference>
<dbReference type="InterPro" id="IPR005111">
    <property type="entry name" value="MoeA_C_domain_IV"/>
</dbReference>
<dbReference type="GO" id="GO:0061599">
    <property type="term" value="F:molybdopterin molybdotransferase activity"/>
    <property type="evidence" value="ECO:0007669"/>
    <property type="project" value="TreeGrafter"/>
</dbReference>
<dbReference type="GO" id="GO:0030425">
    <property type="term" value="C:dendrite"/>
    <property type="evidence" value="ECO:0007669"/>
    <property type="project" value="TreeGrafter"/>
</dbReference>
<dbReference type="EMBL" id="CABPRJ010000011">
    <property type="protein sequence ID" value="VVC25296.1"/>
    <property type="molecule type" value="Genomic_DNA"/>
</dbReference>
<feature type="domain" description="MoaB/Mog" evidence="5">
    <location>
        <begin position="235"/>
        <end position="376"/>
    </location>
</feature>
<dbReference type="Pfam" id="PF00994">
    <property type="entry name" value="MoCF_biosynth"/>
    <property type="match status" value="2"/>
</dbReference>
<dbReference type="GO" id="GO:0006777">
    <property type="term" value="P:Mo-molybdopterin cofactor biosynthetic process"/>
    <property type="evidence" value="ECO:0007669"/>
    <property type="project" value="UniProtKB-KW"/>
</dbReference>
<dbReference type="GO" id="GO:0097112">
    <property type="term" value="P:gamma-aminobutyric acid receptor clustering"/>
    <property type="evidence" value="ECO:0007669"/>
    <property type="project" value="TreeGrafter"/>
</dbReference>
<sequence length="896" mass="100327">MELNKKIIRVGILTISDTRTSSASNIQTFDFSGHNLKELINKFNVIESAKVIEYECIIDDIKQIQAKMIEWCSERKVDILLTTGGTGFSPRDVTPEATLGVVQKLTPGISQAIMNVSLKITPMAMLSRAVSGIYEKTLIINLPGSKTASEQCLRAIVDAMPHAVALIKDEKNVHSQFNSTTNNEYRVPDCVSKIACRYRESPFPKINITSALSILEENSFSQLDKNNRIIYPSVCIFSTGDEIGNGQGTQIRDTNSVMIKQILAQDNYMGKVFLTGVAKDNWIDLCKMFENAFENADIIVTSGGVSMGEKDLIKHVLREHFNGDILFGRVDMKPGMPTTFVTLCFKNKKKYVFSLPGNPVSAGVCTHLFLLPYLRIISSRKSITHSFKAKLTHSINELDIRPEYRRALLKYEEGKLYVSCLNNHQQSSRLLSFVGCNCLLKLPSASTHSNVKENMILEVILIKPMENSYVAPFLNKPMLNMKLSSNQSIMLDQTSIQLSISVKDVFNLMTNHILSLKTENIPTIDAMGYVLHKSIYSPENLPNFPASIKDGYAIKYNNNGSWSQKSHVFRVIQISVAGTELKSQKEIIEGTCCRISTGAPLPLGANCVIPIENTSIVSKSKDEKIELSIAVLEEPKLFDNIRSIGSDISVGQLLIDEKTELGPFEIALLRSVGCEEVSVYRYPTIYIIQCCNTCLMWKILSNILILDGFKGKTASHTFSKNSNNLPAELEKIFTDYDIVIVCGKSEIHVNTMSNVEMHINVNNNDPKISFEYGVVVSTKRTKSAFFHIKCCDIDSSIIGHLFILPFLRFSICRKTHISIKAKLMNSIALSITTFKEANLNYINENFNVECYTDYKNKNPDCLIKLPSSTDELEELVAKTEVDIIVTKNSNSYFIHY</sequence>
<dbReference type="GO" id="GO:0099634">
    <property type="term" value="C:postsynaptic specialization membrane"/>
    <property type="evidence" value="ECO:0007669"/>
    <property type="project" value="GOC"/>
</dbReference>
<dbReference type="InterPro" id="IPR005110">
    <property type="entry name" value="MoeA_linker/N"/>
</dbReference>
<dbReference type="UniPathway" id="UPA00344"/>
<comment type="pathway">
    <text evidence="1">Cofactor biosynthesis; molybdopterin biosynthesis.</text>
</comment>
<dbReference type="GO" id="GO:0072579">
    <property type="term" value="P:glycine receptor clustering"/>
    <property type="evidence" value="ECO:0007669"/>
    <property type="project" value="TreeGrafter"/>
</dbReference>
<dbReference type="GO" id="GO:0007529">
    <property type="term" value="P:establishment of synaptic specificity at neuromuscular junction"/>
    <property type="evidence" value="ECO:0007669"/>
    <property type="project" value="TreeGrafter"/>
</dbReference>
<feature type="domain" description="MoaB/Mog" evidence="5">
    <location>
        <begin position="11"/>
        <end position="163"/>
    </location>
</feature>
<dbReference type="InterPro" id="IPR036135">
    <property type="entry name" value="MoeA_linker/N_sf"/>
</dbReference>
<evidence type="ECO:0000313" key="6">
    <source>
        <dbReference type="EMBL" id="VVC25296.1"/>
    </source>
</evidence>
<evidence type="ECO:0000256" key="4">
    <source>
        <dbReference type="ARBA" id="ARBA00023150"/>
    </source>
</evidence>
<comment type="similarity">
    <text evidence="2">In the N-terminal section; belongs to the MoaB/Mog family.</text>
</comment>
<proteinExistence type="inferred from homology"/>